<accession>A0AA91Q1S0</accession>
<dbReference type="SUPFAM" id="SSF69593">
    <property type="entry name" value="Glycerol-3-phosphate (1)-acyltransferase"/>
    <property type="match status" value="1"/>
</dbReference>
<keyword evidence="4" id="KW-1133">Transmembrane helix</keyword>
<comment type="caution">
    <text evidence="6">The sequence shown here is derived from an EMBL/GenBank/DDBJ whole genome shotgun (WGS) entry which is preliminary data.</text>
</comment>
<dbReference type="SMART" id="SM00563">
    <property type="entry name" value="PlsC"/>
    <property type="match status" value="1"/>
</dbReference>
<gene>
    <name evidence="6" type="ORF">A9F13_05g02255</name>
</gene>
<keyword evidence="4" id="KW-0812">Transmembrane</keyword>
<dbReference type="GO" id="GO:0005783">
    <property type="term" value="C:endoplasmic reticulum"/>
    <property type="evidence" value="ECO:0007669"/>
    <property type="project" value="TreeGrafter"/>
</dbReference>
<evidence type="ECO:0000256" key="4">
    <source>
        <dbReference type="SAM" id="Phobius"/>
    </source>
</evidence>
<feature type="transmembrane region" description="Helical" evidence="4">
    <location>
        <begin position="57"/>
        <end position="77"/>
    </location>
</feature>
<comment type="similarity">
    <text evidence="1">Belongs to the 1-acyl-sn-glycerol-3-phosphate acyltransferase family.</text>
</comment>
<reference evidence="6 7" key="1">
    <citation type="submission" date="2017-04" db="EMBL/GenBank/DDBJ databases">
        <title>Draft genome of the yeast Clavispora lusitaniae type strain CBS 6936.</title>
        <authorList>
            <person name="Durrens P."/>
            <person name="Klopp C."/>
            <person name="Biteau N."/>
            <person name="Fitton-Ouhabi V."/>
            <person name="Dementhon K."/>
            <person name="Accoceberry I."/>
            <person name="Sherman D.J."/>
            <person name="Noel T."/>
        </authorList>
    </citation>
    <scope>NUCLEOTIDE SEQUENCE [LARGE SCALE GENOMIC DNA]</scope>
    <source>
        <strain evidence="6 7">CBS 6936</strain>
    </source>
</reference>
<organism evidence="6 7">
    <name type="scientific">Clavispora lusitaniae</name>
    <name type="common">Candida lusitaniae</name>
    <dbReference type="NCBI Taxonomy" id="36911"/>
    <lineage>
        <taxon>Eukaryota</taxon>
        <taxon>Fungi</taxon>
        <taxon>Dikarya</taxon>
        <taxon>Ascomycota</taxon>
        <taxon>Saccharomycotina</taxon>
        <taxon>Pichiomycetes</taxon>
        <taxon>Metschnikowiaceae</taxon>
        <taxon>Clavispora</taxon>
    </lineage>
</organism>
<keyword evidence="4" id="KW-0472">Membrane</keyword>
<dbReference type="Pfam" id="PF16076">
    <property type="entry name" value="Acyltransf_C"/>
    <property type="match status" value="1"/>
</dbReference>
<keyword evidence="3 6" id="KW-0012">Acyltransferase</keyword>
<dbReference type="GO" id="GO:0036149">
    <property type="term" value="P:phosphatidylinositol acyl-chain remodeling"/>
    <property type="evidence" value="ECO:0007669"/>
    <property type="project" value="TreeGrafter"/>
</dbReference>
<dbReference type="PANTHER" id="PTHR10983:SF16">
    <property type="entry name" value="LYSOCARDIOLIPIN ACYLTRANSFERASE 1"/>
    <property type="match status" value="1"/>
</dbReference>
<dbReference type="GO" id="GO:0016746">
    <property type="term" value="F:acyltransferase activity"/>
    <property type="evidence" value="ECO:0007669"/>
    <property type="project" value="UniProtKB-KW"/>
</dbReference>
<dbReference type="PANTHER" id="PTHR10983">
    <property type="entry name" value="1-ACYLGLYCEROL-3-PHOSPHATE ACYLTRANSFERASE-RELATED"/>
    <property type="match status" value="1"/>
</dbReference>
<dbReference type="InterPro" id="IPR002123">
    <property type="entry name" value="Plipid/glycerol_acylTrfase"/>
</dbReference>
<name>A0AA91Q1S0_CLALS</name>
<evidence type="ECO:0000313" key="6">
    <source>
        <dbReference type="EMBL" id="OVF09419.1"/>
    </source>
</evidence>
<dbReference type="Pfam" id="PF01553">
    <property type="entry name" value="Acyltransferase"/>
    <property type="match status" value="1"/>
</dbReference>
<dbReference type="Proteomes" id="UP000195602">
    <property type="component" value="Unassembled WGS sequence"/>
</dbReference>
<dbReference type="KEGG" id="clus:A9F13_05g02255"/>
<sequence length="411" mass="46276">MISRHSWPVVVLRTAFVIFAFIFGTLGIRLLQELGGVVFSRHPAHFHACVALTKSHFLALLTFLTALVNPTAVSVTWDARQMSSSRFEVRAGHLHSTLADNAVWISNHQIYTDWLFWWFLAYTGGHAGAAYIVLKENLAKIPVLGPGMRRFRFMFLSRKWATDKLRLTSQLLELDANARGMGPVAGVTCAASESSRLPGVRQWPPGHGSVAANYHLIVYPEGTVMSPHTRERSDKFCASINRPPLRHVLLPRARGLFLMLRSLRGSVDVVYDLTTGYTGLGPEQYGEEVFTLKAYYLFGYGPRKINFAVRTWNLADIPLGPDDGNIDVDDVDPQVMRQFEEWLYDAWYAKDELMSRFFATGSFEGEETKTVEAPFQLRSPLEALAPFVPSLTLVLMLYLSVRLISFAWSLL</sequence>
<proteinExistence type="inferred from homology"/>
<feature type="domain" description="Phospholipid/glycerol acyltransferase" evidence="5">
    <location>
        <begin position="102"/>
        <end position="257"/>
    </location>
</feature>
<feature type="transmembrane region" description="Helical" evidence="4">
    <location>
        <begin position="384"/>
        <end position="408"/>
    </location>
</feature>
<evidence type="ECO:0000256" key="2">
    <source>
        <dbReference type="ARBA" id="ARBA00022679"/>
    </source>
</evidence>
<protein>
    <submittedName>
        <fullName evidence="6">Acyltransferase</fullName>
    </submittedName>
</protein>
<evidence type="ECO:0000313" key="7">
    <source>
        <dbReference type="Proteomes" id="UP000195602"/>
    </source>
</evidence>
<evidence type="ECO:0000256" key="1">
    <source>
        <dbReference type="ARBA" id="ARBA00008655"/>
    </source>
</evidence>
<evidence type="ECO:0000259" key="5">
    <source>
        <dbReference type="SMART" id="SM00563"/>
    </source>
</evidence>
<feature type="transmembrane region" description="Helical" evidence="4">
    <location>
        <begin position="114"/>
        <end position="134"/>
    </location>
</feature>
<feature type="transmembrane region" description="Helical" evidence="4">
    <location>
        <begin position="6"/>
        <end position="31"/>
    </location>
</feature>
<evidence type="ECO:0000256" key="3">
    <source>
        <dbReference type="ARBA" id="ARBA00023315"/>
    </source>
</evidence>
<keyword evidence="2" id="KW-0808">Transferase</keyword>
<dbReference type="AlphaFoldDB" id="A0AA91Q1S0"/>
<dbReference type="InterPro" id="IPR032098">
    <property type="entry name" value="Acyltransf_C"/>
</dbReference>
<dbReference type="CDD" id="cd07990">
    <property type="entry name" value="LPLAT_LCLAT1-like"/>
    <property type="match status" value="1"/>
</dbReference>
<dbReference type="EMBL" id="LYUB02000005">
    <property type="protein sequence ID" value="OVF09419.1"/>
    <property type="molecule type" value="Genomic_DNA"/>
</dbReference>